<organism evidence="6 7">
    <name type="scientific">Metamycoplasma faucium</name>
    <dbReference type="NCBI Taxonomy" id="56142"/>
    <lineage>
        <taxon>Bacteria</taxon>
        <taxon>Bacillati</taxon>
        <taxon>Mycoplasmatota</taxon>
        <taxon>Mycoplasmoidales</taxon>
        <taxon>Metamycoplasmataceae</taxon>
        <taxon>Metamycoplasma</taxon>
    </lineage>
</organism>
<evidence type="ECO:0000313" key="7">
    <source>
        <dbReference type="Proteomes" id="UP001622612"/>
    </source>
</evidence>
<dbReference type="SUPFAM" id="SSF54189">
    <property type="entry name" value="Ribosomal proteins S24e, L23 and L15e"/>
    <property type="match status" value="1"/>
</dbReference>
<keyword evidence="4" id="KW-0699">rRNA-binding</keyword>
<proteinExistence type="inferred from homology"/>
<feature type="compositionally biased region" description="Basic and acidic residues" evidence="5">
    <location>
        <begin position="105"/>
        <end position="148"/>
    </location>
</feature>
<keyword evidence="4" id="KW-0694">RNA-binding</keyword>
<evidence type="ECO:0000256" key="4">
    <source>
        <dbReference type="HAMAP-Rule" id="MF_01369"/>
    </source>
</evidence>
<dbReference type="NCBIfam" id="NF008919">
    <property type="entry name" value="PRK12280.1-3"/>
    <property type="match status" value="1"/>
</dbReference>
<dbReference type="NCBIfam" id="NF004363">
    <property type="entry name" value="PRK05738.2-4"/>
    <property type="match status" value="1"/>
</dbReference>
<dbReference type="InterPro" id="IPR012677">
    <property type="entry name" value="Nucleotide-bd_a/b_plait_sf"/>
</dbReference>
<dbReference type="Gene3D" id="3.30.70.330">
    <property type="match status" value="1"/>
</dbReference>
<protein>
    <recommendedName>
        <fullName evidence="4">Large ribosomal subunit protein uL23</fullName>
    </recommendedName>
</protein>
<evidence type="ECO:0000256" key="2">
    <source>
        <dbReference type="ARBA" id="ARBA00022980"/>
    </source>
</evidence>
<reference evidence="6" key="1">
    <citation type="submission" date="2021-11" db="EMBL/GenBank/DDBJ databases">
        <title>The first genome sequence of unculturable Mycoplasma faucium obtained by de novo assembly of metagenomic reads.</title>
        <authorList>
            <person name="Sabat A.J."/>
            <person name="Bathoorn E."/>
            <person name="Akkerboom V."/>
            <person name="Friedrich A.W."/>
        </authorList>
    </citation>
    <scope>NUCLEOTIDE SEQUENCE [LARGE SCALE GENOMIC DNA]</scope>
    <source>
        <strain evidence="6">UMCG-MFM1</strain>
    </source>
</reference>
<feature type="compositionally biased region" description="Low complexity" evidence="5">
    <location>
        <begin position="192"/>
        <end position="206"/>
    </location>
</feature>
<dbReference type="EMBL" id="CP088155">
    <property type="protein sequence ID" value="WYM96992.1"/>
    <property type="molecule type" value="Genomic_DNA"/>
</dbReference>
<comment type="subunit">
    <text evidence="4">Part of the 50S ribosomal subunit. Contacts protein L29, and trigger factor when it is bound to the ribosome.</text>
</comment>
<evidence type="ECO:0000256" key="5">
    <source>
        <dbReference type="SAM" id="MobiDB-lite"/>
    </source>
</evidence>
<gene>
    <name evidence="4 6" type="primary">rplW</name>
    <name evidence="6" type="ORF">LQ356_02070</name>
</gene>
<dbReference type="InterPro" id="IPR012678">
    <property type="entry name" value="Ribosomal_uL23/eL15/eS24_sf"/>
</dbReference>
<feature type="region of interest" description="Disordered" evidence="5">
    <location>
        <begin position="105"/>
        <end position="214"/>
    </location>
</feature>
<keyword evidence="3 4" id="KW-0687">Ribonucleoprotein</keyword>
<dbReference type="HAMAP" id="MF_01369_B">
    <property type="entry name" value="Ribosomal_uL23_B"/>
    <property type="match status" value="1"/>
</dbReference>
<dbReference type="InterPro" id="IPR013025">
    <property type="entry name" value="Ribosomal_uL23-like"/>
</dbReference>
<sequence length="214" mass="23771">MKFNDFNNVIKYPILTEKSEILRSNANLYTFAVDVKATKVQVRQAIEFIFDVKVLSVNIVNYDKKPASLGRSKGFKPAVKKAYVKLDPKSKIILFAEEEKALKEQNNKAKANVDAKPKEMSEAEKRAAEKIAKAKAAKSEPAKEKSEKVLTQSKTTSTSVKKDNISKTSVKKSVEPNKNTPKKTTEVKKESSVATKKSTNSTTTKKVATKKADK</sequence>
<evidence type="ECO:0000313" key="6">
    <source>
        <dbReference type="EMBL" id="WYM96992.1"/>
    </source>
</evidence>
<dbReference type="PANTHER" id="PTHR11620">
    <property type="entry name" value="60S RIBOSOMAL PROTEIN L23A"/>
    <property type="match status" value="1"/>
</dbReference>
<dbReference type="RefSeq" id="WP_405311163.1">
    <property type="nucleotide sequence ID" value="NZ_CP088155.1"/>
</dbReference>
<dbReference type="Proteomes" id="UP001622612">
    <property type="component" value="Chromosome"/>
</dbReference>
<evidence type="ECO:0000256" key="3">
    <source>
        <dbReference type="ARBA" id="ARBA00023274"/>
    </source>
</evidence>
<keyword evidence="7" id="KW-1185">Reference proteome</keyword>
<keyword evidence="2 4" id="KW-0689">Ribosomal protein</keyword>
<name>A0ABZ2TKR1_9BACT</name>
<comment type="similarity">
    <text evidence="1 4">Belongs to the universal ribosomal protein uL23 family.</text>
</comment>
<dbReference type="GO" id="GO:0005840">
    <property type="term" value="C:ribosome"/>
    <property type="evidence" value="ECO:0007669"/>
    <property type="project" value="UniProtKB-KW"/>
</dbReference>
<comment type="function">
    <text evidence="4">One of the early assembly proteins it binds 23S rRNA. One of the proteins that surrounds the polypeptide exit tunnel on the outside of the ribosome. Forms the main docking site for trigger factor binding to the ribosome.</text>
</comment>
<dbReference type="Pfam" id="PF00276">
    <property type="entry name" value="Ribosomal_L23"/>
    <property type="match status" value="1"/>
</dbReference>
<evidence type="ECO:0000256" key="1">
    <source>
        <dbReference type="ARBA" id="ARBA00006700"/>
    </source>
</evidence>
<accession>A0ABZ2TKR1</accession>